<keyword evidence="8 10" id="KW-0472">Membrane</keyword>
<feature type="domain" description="CBS" evidence="12">
    <location>
        <begin position="272"/>
        <end position="332"/>
    </location>
</feature>
<dbReference type="PROSITE" id="PS51371">
    <property type="entry name" value="CBS"/>
    <property type="match status" value="2"/>
</dbReference>
<gene>
    <name evidence="14" type="ORF">ACFSJH_17290</name>
</gene>
<dbReference type="PANTHER" id="PTHR22777:SF32">
    <property type="entry name" value="UPF0053 INNER MEMBRANE PROTEIN YFJD"/>
    <property type="match status" value="1"/>
</dbReference>
<keyword evidence="3" id="KW-1003">Cell membrane</keyword>
<dbReference type="SUPFAM" id="SSF54631">
    <property type="entry name" value="CBS-domain pair"/>
    <property type="match status" value="1"/>
</dbReference>
<evidence type="ECO:0000256" key="9">
    <source>
        <dbReference type="PROSITE-ProRule" id="PRU00703"/>
    </source>
</evidence>
<comment type="similarity">
    <text evidence="2">Belongs to the UPF0053 family.</text>
</comment>
<evidence type="ECO:0000256" key="4">
    <source>
        <dbReference type="ARBA" id="ARBA00022692"/>
    </source>
</evidence>
<dbReference type="PROSITE" id="PS51846">
    <property type="entry name" value="CNNM"/>
    <property type="match status" value="1"/>
</dbReference>
<dbReference type="Pfam" id="PF00571">
    <property type="entry name" value="CBS"/>
    <property type="match status" value="2"/>
</dbReference>
<feature type="domain" description="CNNM transmembrane" evidence="13">
    <location>
        <begin position="1"/>
        <end position="189"/>
    </location>
</feature>
<dbReference type="Pfam" id="PF01595">
    <property type="entry name" value="CNNM"/>
    <property type="match status" value="1"/>
</dbReference>
<sequence>MDDIPISLLFVLGALIILSAFFTSLEAAYTHVSKLRLRQFADDNKRGSKKAMYIVERLDEAIATVLLSNLVVTVAAVALATKLFIKALAVTPGLILSIVVMVLVLWVVATIIPRTIGKVYADGYVLLSAAPLYYWLKLMTPVNIIFGGLQRQVTKMLSKQNTVVQTITEDELKAIVEISEEEGVLEKEERELVNRSLDFDEIYVGEVFTPRPDMVAIEVNQSIDQIKKVFFKERLSRIPVYEQDIDNIIGILSEREFFSELLLYGTTDIRQLLRKPKFVVKSMQIPTLMVELQKSNVHMAIVIDEFGGTAGLITLEDILEQLVGEIWDEHDEVINLFTQIDETTYEVSPQIALDEFEKLLNIPPIESEFYNLGGWIFGNTDRIPQKGDTFEYEHVTLTIAEVEKKRVKKIIVNVHEPQSAVED</sequence>
<dbReference type="InterPro" id="IPR036318">
    <property type="entry name" value="FAD-bd_PCMH-like_sf"/>
</dbReference>
<evidence type="ECO:0000313" key="15">
    <source>
        <dbReference type="Proteomes" id="UP001597362"/>
    </source>
</evidence>
<evidence type="ECO:0000256" key="2">
    <source>
        <dbReference type="ARBA" id="ARBA00006337"/>
    </source>
</evidence>
<evidence type="ECO:0000256" key="3">
    <source>
        <dbReference type="ARBA" id="ARBA00022475"/>
    </source>
</evidence>
<keyword evidence="7 9" id="KW-0129">CBS domain</keyword>
<evidence type="ECO:0000256" key="11">
    <source>
        <dbReference type="SAM" id="Phobius"/>
    </source>
</evidence>
<dbReference type="Proteomes" id="UP001597362">
    <property type="component" value="Unassembled WGS sequence"/>
</dbReference>
<dbReference type="RefSeq" id="WP_377774707.1">
    <property type="nucleotide sequence ID" value="NZ_JBHUHO010000040.1"/>
</dbReference>
<evidence type="ECO:0000256" key="10">
    <source>
        <dbReference type="PROSITE-ProRule" id="PRU01193"/>
    </source>
</evidence>
<keyword evidence="4 10" id="KW-0812">Transmembrane</keyword>
<dbReference type="Gene3D" id="3.10.580.10">
    <property type="entry name" value="CBS-domain"/>
    <property type="match status" value="1"/>
</dbReference>
<dbReference type="InterPro" id="IPR016169">
    <property type="entry name" value="FAD-bd_PCMH_sub2"/>
</dbReference>
<keyword evidence="15" id="KW-1185">Reference proteome</keyword>
<accession>A0ABW4YP65</accession>
<evidence type="ECO:0000259" key="13">
    <source>
        <dbReference type="PROSITE" id="PS51846"/>
    </source>
</evidence>
<reference evidence="15" key="1">
    <citation type="journal article" date="2019" name="Int. J. Syst. Evol. Microbiol.">
        <title>The Global Catalogue of Microorganisms (GCM) 10K type strain sequencing project: providing services to taxonomists for standard genome sequencing and annotation.</title>
        <authorList>
            <consortium name="The Broad Institute Genomics Platform"/>
            <consortium name="The Broad Institute Genome Sequencing Center for Infectious Disease"/>
            <person name="Wu L."/>
            <person name="Ma J."/>
        </authorList>
    </citation>
    <scope>NUCLEOTIDE SEQUENCE [LARGE SCALE GENOMIC DNA]</scope>
    <source>
        <strain evidence="15">GH52</strain>
    </source>
</reference>
<dbReference type="InterPro" id="IPR046342">
    <property type="entry name" value="CBS_dom_sf"/>
</dbReference>
<evidence type="ECO:0000256" key="1">
    <source>
        <dbReference type="ARBA" id="ARBA00004651"/>
    </source>
</evidence>
<evidence type="ECO:0000313" key="14">
    <source>
        <dbReference type="EMBL" id="MFD2117488.1"/>
    </source>
</evidence>
<dbReference type="SMART" id="SM01091">
    <property type="entry name" value="CorC_HlyC"/>
    <property type="match status" value="1"/>
</dbReference>
<dbReference type="InterPro" id="IPR002550">
    <property type="entry name" value="CNNM"/>
</dbReference>
<organism evidence="14 15">
    <name type="scientific">Paenibacillus yanchengensis</name>
    <dbReference type="NCBI Taxonomy" id="2035833"/>
    <lineage>
        <taxon>Bacteria</taxon>
        <taxon>Bacillati</taxon>
        <taxon>Bacillota</taxon>
        <taxon>Bacilli</taxon>
        <taxon>Bacillales</taxon>
        <taxon>Paenibacillaceae</taxon>
        <taxon>Paenibacillus</taxon>
    </lineage>
</organism>
<feature type="domain" description="CBS" evidence="12">
    <location>
        <begin position="208"/>
        <end position="269"/>
    </location>
</feature>
<dbReference type="InterPro" id="IPR000644">
    <property type="entry name" value="CBS_dom"/>
</dbReference>
<comment type="caution">
    <text evidence="14">The sequence shown here is derived from an EMBL/GenBank/DDBJ whole genome shotgun (WGS) entry which is preliminary data.</text>
</comment>
<dbReference type="Gene3D" id="3.30.465.10">
    <property type="match status" value="1"/>
</dbReference>
<feature type="transmembrane region" description="Helical" evidence="11">
    <location>
        <begin position="87"/>
        <end position="112"/>
    </location>
</feature>
<dbReference type="InterPro" id="IPR005170">
    <property type="entry name" value="Transptr-assoc_dom"/>
</dbReference>
<dbReference type="EMBL" id="JBHUHO010000040">
    <property type="protein sequence ID" value="MFD2117488.1"/>
    <property type="molecule type" value="Genomic_DNA"/>
</dbReference>
<proteinExistence type="inferred from homology"/>
<evidence type="ECO:0000256" key="5">
    <source>
        <dbReference type="ARBA" id="ARBA00022737"/>
    </source>
</evidence>
<evidence type="ECO:0000256" key="6">
    <source>
        <dbReference type="ARBA" id="ARBA00022989"/>
    </source>
</evidence>
<dbReference type="Pfam" id="PF03471">
    <property type="entry name" value="CorC_HlyC"/>
    <property type="match status" value="1"/>
</dbReference>
<feature type="transmembrane region" description="Helical" evidence="11">
    <location>
        <begin position="61"/>
        <end position="80"/>
    </location>
</feature>
<dbReference type="SUPFAM" id="SSF56176">
    <property type="entry name" value="FAD-binding/transporter-associated domain-like"/>
    <property type="match status" value="1"/>
</dbReference>
<keyword evidence="5" id="KW-0677">Repeat</keyword>
<dbReference type="CDD" id="cd04590">
    <property type="entry name" value="CBS_pair_CorC_HlyC_assoc"/>
    <property type="match status" value="1"/>
</dbReference>
<protein>
    <submittedName>
        <fullName evidence="14">Hemolysin family protein</fullName>
    </submittedName>
</protein>
<dbReference type="InterPro" id="IPR044751">
    <property type="entry name" value="Ion_transp-like_CBS"/>
</dbReference>
<dbReference type="PANTHER" id="PTHR22777">
    <property type="entry name" value="HEMOLYSIN-RELATED"/>
    <property type="match status" value="1"/>
</dbReference>
<comment type="subcellular location">
    <subcellularLocation>
        <location evidence="1">Cell membrane</location>
        <topology evidence="1">Multi-pass membrane protein</topology>
    </subcellularLocation>
</comment>
<name>A0ABW4YP65_9BACL</name>
<keyword evidence="6 10" id="KW-1133">Transmembrane helix</keyword>
<evidence type="ECO:0000256" key="7">
    <source>
        <dbReference type="ARBA" id="ARBA00023122"/>
    </source>
</evidence>
<feature type="transmembrane region" description="Helical" evidence="11">
    <location>
        <begin position="132"/>
        <end position="149"/>
    </location>
</feature>
<evidence type="ECO:0000256" key="8">
    <source>
        <dbReference type="ARBA" id="ARBA00023136"/>
    </source>
</evidence>
<evidence type="ECO:0000259" key="12">
    <source>
        <dbReference type="PROSITE" id="PS51371"/>
    </source>
</evidence>